<evidence type="ECO:0000256" key="2">
    <source>
        <dbReference type="ARBA" id="ARBA00023180"/>
    </source>
</evidence>
<evidence type="ECO:0000313" key="10">
    <source>
        <dbReference type="Proteomes" id="UP000332933"/>
    </source>
</evidence>
<feature type="domain" description="Purple acid phosphatase C-terminal" evidence="6">
    <location>
        <begin position="450"/>
        <end position="511"/>
    </location>
</feature>
<dbReference type="Pfam" id="PF14008">
    <property type="entry name" value="Metallophos_C"/>
    <property type="match status" value="1"/>
</dbReference>
<dbReference type="InterPro" id="IPR025733">
    <property type="entry name" value="PAPs_C"/>
</dbReference>
<organism evidence="9 10">
    <name type="scientific">Aphanomyces stellatus</name>
    <dbReference type="NCBI Taxonomy" id="120398"/>
    <lineage>
        <taxon>Eukaryota</taxon>
        <taxon>Sar</taxon>
        <taxon>Stramenopiles</taxon>
        <taxon>Oomycota</taxon>
        <taxon>Saprolegniomycetes</taxon>
        <taxon>Saprolegniales</taxon>
        <taxon>Verrucalvaceae</taxon>
        <taxon>Aphanomyces</taxon>
    </lineage>
</organism>
<dbReference type="AlphaFoldDB" id="A0A485LPR2"/>
<dbReference type="SUPFAM" id="SSF49363">
    <property type="entry name" value="Purple acid phosphatase, N-terminal domain"/>
    <property type="match status" value="1"/>
</dbReference>
<protein>
    <recommendedName>
        <fullName evidence="3">Purple acid phosphatase</fullName>
        <ecNumber evidence="3">3.1.3.2</ecNumber>
    </recommendedName>
</protein>
<dbReference type="Gene3D" id="3.60.21.10">
    <property type="match status" value="1"/>
</dbReference>
<reference evidence="8" key="2">
    <citation type="submission" date="2019-06" db="EMBL/GenBank/DDBJ databases">
        <title>Genomics analysis of Aphanomyces spp. identifies a new class of oomycete effector associated with host adaptation.</title>
        <authorList>
            <person name="Gaulin E."/>
        </authorList>
    </citation>
    <scope>NUCLEOTIDE SEQUENCE</scope>
    <source>
        <strain evidence="8">CBS 578.67</strain>
    </source>
</reference>
<keyword evidence="2" id="KW-0325">Glycoprotein</keyword>
<evidence type="ECO:0000259" key="6">
    <source>
        <dbReference type="Pfam" id="PF14008"/>
    </source>
</evidence>
<reference evidence="9 10" key="1">
    <citation type="submission" date="2019-03" db="EMBL/GenBank/DDBJ databases">
        <authorList>
            <person name="Gaulin E."/>
            <person name="Dumas B."/>
        </authorList>
    </citation>
    <scope>NUCLEOTIDE SEQUENCE [LARGE SCALE GENOMIC DNA]</scope>
    <source>
        <strain evidence="9">CBS 568.67</strain>
    </source>
</reference>
<dbReference type="InterPro" id="IPR004843">
    <property type="entry name" value="Calcineurin-like_PHP"/>
</dbReference>
<dbReference type="Gene3D" id="2.60.40.380">
    <property type="entry name" value="Purple acid phosphatase-like, N-terminal"/>
    <property type="match status" value="1"/>
</dbReference>
<evidence type="ECO:0000256" key="3">
    <source>
        <dbReference type="RuleBase" id="RU361203"/>
    </source>
</evidence>
<feature type="transmembrane region" description="Helical" evidence="4">
    <location>
        <begin position="33"/>
        <end position="53"/>
    </location>
</feature>
<dbReference type="SUPFAM" id="SSF56300">
    <property type="entry name" value="Metallo-dependent phosphatases"/>
    <property type="match status" value="1"/>
</dbReference>
<dbReference type="PANTHER" id="PTHR45867">
    <property type="entry name" value="PURPLE ACID PHOSPHATASE"/>
    <property type="match status" value="1"/>
</dbReference>
<feature type="domain" description="Calcineurin-like phosphoesterase" evidence="5">
    <location>
        <begin position="191"/>
        <end position="422"/>
    </location>
</feature>
<sequence length="518" mass="57554">MASAGFMAASTARPLSYGSIPEKLLPPFPRKRINLGLLATIMSVGCVLVFLVAHTTPPSEALAAIGGTAAIRMDVVTEDMLVEPKQIHLAYTEHTAGTGMTVSWTTYRRIDGSGVWFGETADSLSTHVPAKVHTYYADDVYSLYTYHASLDGLTPLTTYFYSVGNESRVSPVYQFRTGRPPQTSDDETFEVAVYADFGERNAEATVQLVTQLKPRLEFIWHVGDISYADNAFHTLNQDNQALGFVYEKAYNAWMDSLGPVMREIPYMVTVGNHEAECYSPACLYSQEKQRQLSNYSAFNTRFRMPANGVHNMWYSWVHGPVHFISISSETDYPDAPTNNKGTTVKNGEFGNQLAWLEATLAAVNRTLTPWVIVGGHRPLYGLKVYKPNGAPKKKHVALLAAFEPLFLKYKVDVVVSGHQHAYERHLPIRESEPQLDGVSDDRSVYVAPTAPVYIVSGSCGSYDGHEPYVDIPAQTWNVLYDNVHFGISTLKANRTALHWEFLHSATGDPIDQFTMVKA</sequence>
<evidence type="ECO:0000256" key="4">
    <source>
        <dbReference type="SAM" id="Phobius"/>
    </source>
</evidence>
<dbReference type="Proteomes" id="UP000332933">
    <property type="component" value="Unassembled WGS sequence"/>
</dbReference>
<dbReference type="InterPro" id="IPR008963">
    <property type="entry name" value="Purple_acid_Pase-like_N"/>
</dbReference>
<keyword evidence="1" id="KW-0732">Signal</keyword>
<dbReference type="EMBL" id="VJMH01007285">
    <property type="protein sequence ID" value="KAF0684440.1"/>
    <property type="molecule type" value="Genomic_DNA"/>
</dbReference>
<dbReference type="GO" id="GO:0046872">
    <property type="term" value="F:metal ion binding"/>
    <property type="evidence" value="ECO:0007669"/>
    <property type="project" value="InterPro"/>
</dbReference>
<evidence type="ECO:0000259" key="5">
    <source>
        <dbReference type="Pfam" id="PF00149"/>
    </source>
</evidence>
<keyword evidence="4" id="KW-1133">Transmembrane helix</keyword>
<proteinExistence type="inferred from homology"/>
<dbReference type="PANTHER" id="PTHR45867:SF3">
    <property type="entry name" value="ACID PHOSPHATASE TYPE 7"/>
    <property type="match status" value="1"/>
</dbReference>
<dbReference type="EC" id="3.1.3.2" evidence="3"/>
<evidence type="ECO:0000313" key="8">
    <source>
        <dbReference type="EMBL" id="KAF0684440.1"/>
    </source>
</evidence>
<comment type="similarity">
    <text evidence="3">Belongs to the metallophosphoesterase superfamily. Purple acid phosphatase family.</text>
</comment>
<keyword evidence="3" id="KW-0378">Hydrolase</keyword>
<evidence type="ECO:0000313" key="9">
    <source>
        <dbReference type="EMBL" id="VFU00226.1"/>
    </source>
</evidence>
<keyword evidence="4" id="KW-0812">Transmembrane</keyword>
<comment type="catalytic activity">
    <reaction evidence="3">
        <text>a phosphate monoester + H2O = an alcohol + phosphate</text>
        <dbReference type="Rhea" id="RHEA:15017"/>
        <dbReference type="ChEBI" id="CHEBI:15377"/>
        <dbReference type="ChEBI" id="CHEBI:30879"/>
        <dbReference type="ChEBI" id="CHEBI:43474"/>
        <dbReference type="ChEBI" id="CHEBI:67140"/>
        <dbReference type="EC" id="3.1.3.2"/>
    </reaction>
</comment>
<dbReference type="Pfam" id="PF16656">
    <property type="entry name" value="Pur_ac_phosph_N"/>
    <property type="match status" value="1"/>
</dbReference>
<evidence type="ECO:0000259" key="7">
    <source>
        <dbReference type="Pfam" id="PF16656"/>
    </source>
</evidence>
<dbReference type="Pfam" id="PF00149">
    <property type="entry name" value="Metallophos"/>
    <property type="match status" value="1"/>
</dbReference>
<evidence type="ECO:0000256" key="1">
    <source>
        <dbReference type="ARBA" id="ARBA00022729"/>
    </source>
</evidence>
<dbReference type="OrthoDB" id="45007at2759"/>
<dbReference type="InterPro" id="IPR029052">
    <property type="entry name" value="Metallo-depent_PP-like"/>
</dbReference>
<dbReference type="CDD" id="cd00839">
    <property type="entry name" value="MPP_PAPs"/>
    <property type="match status" value="1"/>
</dbReference>
<name>A0A485LPR2_9STRA</name>
<feature type="domain" description="Purple acid phosphatase N-terminal" evidence="7">
    <location>
        <begin position="84"/>
        <end position="177"/>
    </location>
</feature>
<accession>A0A485LPR2</accession>
<dbReference type="InterPro" id="IPR041792">
    <property type="entry name" value="MPP_PAP"/>
</dbReference>
<dbReference type="InterPro" id="IPR015914">
    <property type="entry name" value="PAPs_N"/>
</dbReference>
<keyword evidence="10" id="KW-1185">Reference proteome</keyword>
<dbReference type="EMBL" id="CAADRA010007311">
    <property type="protein sequence ID" value="VFU00226.1"/>
    <property type="molecule type" value="Genomic_DNA"/>
</dbReference>
<gene>
    <name evidence="9" type="primary">Aste57867_23581</name>
    <name evidence="8" type="ORF">As57867_023510</name>
    <name evidence="9" type="ORF">ASTE57867_23581</name>
</gene>
<dbReference type="GO" id="GO:0003993">
    <property type="term" value="F:acid phosphatase activity"/>
    <property type="evidence" value="ECO:0007669"/>
    <property type="project" value="UniProtKB-EC"/>
</dbReference>
<keyword evidence="4" id="KW-0472">Membrane</keyword>